<dbReference type="AlphaFoldDB" id="A0A3B0FFH2"/>
<dbReference type="Pfam" id="PF13460">
    <property type="entry name" value="NAD_binding_10"/>
    <property type="match status" value="1"/>
</dbReference>
<sequence length="254" mass="26369">MRIAVAGGTGTVGRHVMEVARERGHEAVSLSRAEGVDLVNGRGLSQALTGVEAVIDVSGIQTNSTKKAVDFFTNATQNLLAAEKQAGVQHHVALSIVGIDGATSGLYAGKLVQEEEVRHGGIPWTLLRSTQFHEFVPLAAKIGSVGPLVAVPRMFTQPVAAREVAEALVKAVEAGPKGRVKDLGGPRTEQLANLVRTYLARTGGRKKVVEAVLPGAMGKAMRSGALVPAAGAAVGRQTFLDWLEASSAGGGQEK</sequence>
<dbReference type="InterPro" id="IPR036291">
    <property type="entry name" value="NAD(P)-bd_dom_sf"/>
</dbReference>
<dbReference type="OMA" id="HHVLLSI"/>
<evidence type="ECO:0000313" key="2">
    <source>
        <dbReference type="EMBL" id="RKO25366.1"/>
    </source>
</evidence>
<dbReference type="SUPFAM" id="SSF51735">
    <property type="entry name" value="NAD(P)-binding Rossmann-fold domains"/>
    <property type="match status" value="1"/>
</dbReference>
<comment type="caution">
    <text evidence="2">The sequence shown here is derived from an EMBL/GenBank/DDBJ whole genome shotgun (WGS) entry which is preliminary data.</text>
</comment>
<evidence type="ECO:0000259" key="1">
    <source>
        <dbReference type="Pfam" id="PF13460"/>
    </source>
</evidence>
<dbReference type="Gene3D" id="3.40.50.720">
    <property type="entry name" value="NAD(P)-binding Rossmann-like Domain"/>
    <property type="match status" value="1"/>
</dbReference>
<gene>
    <name evidence="2" type="ORF">D7Z96_06035</name>
</gene>
<evidence type="ECO:0000313" key="3">
    <source>
        <dbReference type="Proteomes" id="UP000273159"/>
    </source>
</evidence>
<dbReference type="GO" id="GO:0044877">
    <property type="term" value="F:protein-containing complex binding"/>
    <property type="evidence" value="ECO:0007669"/>
    <property type="project" value="TreeGrafter"/>
</dbReference>
<dbReference type="RefSeq" id="WP_013602005.1">
    <property type="nucleotide sequence ID" value="NZ_RBNH01000004.1"/>
</dbReference>
<dbReference type="InterPro" id="IPR016040">
    <property type="entry name" value="NAD(P)-bd_dom"/>
</dbReference>
<name>A0A3B0FFH2_PSEPS</name>
<dbReference type="InterPro" id="IPR051207">
    <property type="entry name" value="ComplexI_NDUFA9_subunit"/>
</dbReference>
<protein>
    <submittedName>
        <fullName evidence="2">NAD-dependent epimerase/dehydratase family protein</fullName>
    </submittedName>
</protein>
<dbReference type="PANTHER" id="PTHR12126:SF11">
    <property type="entry name" value="NADH DEHYDROGENASE [UBIQUINONE] 1 ALPHA SUBCOMPLEX SUBUNIT 9, MITOCHONDRIAL"/>
    <property type="match status" value="1"/>
</dbReference>
<reference evidence="2 3" key="1">
    <citation type="submission" date="2018-10" db="EMBL/GenBank/DDBJ databases">
        <title>Genome-guide identification and characterization of bacteria that degrade polycyclic aromatic hydrocarbons and resist hexavalent chromium simultaneously.</title>
        <authorList>
            <person name="Feng H."/>
        </authorList>
    </citation>
    <scope>NUCLEOTIDE SEQUENCE [LARGE SCALE GENOMIC DNA]</scope>
    <source>
        <strain evidence="2 3">J015</strain>
    </source>
</reference>
<reference evidence="3" key="2">
    <citation type="submission" date="2018-10" db="EMBL/GenBank/DDBJ databases">
        <authorList>
            <person name="Wang Y."/>
            <person name="Wang J."/>
            <person name="Yang X."/>
            <person name="Wang Z."/>
            <person name="Huang Y."/>
        </authorList>
    </citation>
    <scope>NUCLEOTIDE SEQUENCE [LARGE SCALE GENOMIC DNA]</scope>
    <source>
        <strain evidence="3">J015</strain>
    </source>
</reference>
<dbReference type="Proteomes" id="UP000273159">
    <property type="component" value="Unassembled WGS sequence"/>
</dbReference>
<dbReference type="EMBL" id="RBNH01000004">
    <property type="protein sequence ID" value="RKO25366.1"/>
    <property type="molecule type" value="Genomic_DNA"/>
</dbReference>
<accession>A0A3B0FFH2</accession>
<feature type="domain" description="NAD(P)-binding" evidence="1">
    <location>
        <begin position="7"/>
        <end position="173"/>
    </location>
</feature>
<dbReference type="PANTHER" id="PTHR12126">
    <property type="entry name" value="NADH-UBIQUINONE OXIDOREDUCTASE 39 KDA SUBUNIT-RELATED"/>
    <property type="match status" value="1"/>
</dbReference>
<proteinExistence type="predicted"/>
<organism evidence="2 3">
    <name type="scientific">Pseudarthrobacter phenanthrenivorans</name>
    <name type="common">Arthrobacter phenanthrenivorans</name>
    <dbReference type="NCBI Taxonomy" id="361575"/>
    <lineage>
        <taxon>Bacteria</taxon>
        <taxon>Bacillati</taxon>
        <taxon>Actinomycetota</taxon>
        <taxon>Actinomycetes</taxon>
        <taxon>Micrococcales</taxon>
        <taxon>Micrococcaceae</taxon>
        <taxon>Pseudarthrobacter</taxon>
    </lineage>
</organism>